<dbReference type="Gene3D" id="3.40.50.2000">
    <property type="entry name" value="Glycogen Phosphorylase B"/>
    <property type="match status" value="1"/>
</dbReference>
<evidence type="ECO:0000313" key="1">
    <source>
        <dbReference type="EMBL" id="PJY74451.1"/>
    </source>
</evidence>
<accession>A0A2M9V6Z8</accession>
<dbReference type="AlphaFoldDB" id="A0A2M9V6Z8"/>
<sequence>MFDTLVFVVASSLKNTRLQKIAQYLYSKQTIRLEILAWLRDRKDLCDDNKFISINYLVKSGGYGGTRLIFYYLVFIIKGFCELSKRSYKNKVFFAINFESGLILYLLSLFRQDVRYIYEIRDEFTKSHKMPSLVTKLVDNVEIKIRKRAFVTIHVDDNRLSNLDNNAIVIYNAPYDFFKGDFILPAYKKKFAVTGWLSSNRGMDSIYHFAYDNPSYEFIIAGRFTDSSLKRKFIDLPNVVYYDFMPQNTLFSLIKDCQGIFSLYDPSLEINRLAASNKLYDAMMLGIPVIVNFGILAADYVEKNGIGYVVNYLYDETWKILLDRALDRIEFMGNNGREIYYSNYELTFQLDSKLLPILKKLDLKF</sequence>
<evidence type="ECO:0008006" key="3">
    <source>
        <dbReference type="Google" id="ProtNLM"/>
    </source>
</evidence>
<organism evidence="1 2">
    <name type="scientific">Bacteroides fragilis</name>
    <dbReference type="NCBI Taxonomy" id="817"/>
    <lineage>
        <taxon>Bacteria</taxon>
        <taxon>Pseudomonadati</taxon>
        <taxon>Bacteroidota</taxon>
        <taxon>Bacteroidia</taxon>
        <taxon>Bacteroidales</taxon>
        <taxon>Bacteroidaceae</taxon>
        <taxon>Bacteroides</taxon>
    </lineage>
</organism>
<evidence type="ECO:0000313" key="2">
    <source>
        <dbReference type="Proteomes" id="UP000231846"/>
    </source>
</evidence>
<proteinExistence type="predicted"/>
<reference evidence="1 2" key="1">
    <citation type="journal article" date="2017" name="MBio">
        <title>Gut Symbiont Bacteroides fragilis Secretes a Eukaryotic-Like Ubiquitin Protein That Mediates Intraspecies Antagonism.</title>
        <authorList>
            <person name="Chatzidaki-Livanis M."/>
            <person name="Coyne M.J."/>
            <person name="Roelofs K.G."/>
            <person name="Gentyala R.R."/>
            <person name="Caldwell J.M."/>
            <person name="Comstock L.E."/>
        </authorList>
    </citation>
    <scope>NUCLEOTIDE SEQUENCE [LARGE SCALE GENOMIC DNA]</scope>
    <source>
        <strain evidence="1 2">12905</strain>
    </source>
</reference>
<name>A0A2M9V6Z8_BACFG</name>
<protein>
    <recommendedName>
        <fullName evidence="3">Glycosyltransferase family 4 protein</fullName>
    </recommendedName>
</protein>
<dbReference type="SUPFAM" id="SSF53756">
    <property type="entry name" value="UDP-Glycosyltransferase/glycogen phosphorylase"/>
    <property type="match status" value="1"/>
</dbReference>
<dbReference type="EMBL" id="PDCW01000014">
    <property type="protein sequence ID" value="PJY74451.1"/>
    <property type="molecule type" value="Genomic_DNA"/>
</dbReference>
<comment type="caution">
    <text evidence="1">The sequence shown here is derived from an EMBL/GenBank/DDBJ whole genome shotgun (WGS) entry which is preliminary data.</text>
</comment>
<dbReference type="RefSeq" id="WP_133122770.1">
    <property type="nucleotide sequence ID" value="NZ_JADPAE010000005.1"/>
</dbReference>
<gene>
    <name evidence="1" type="ORF">CQW34_02262</name>
</gene>
<dbReference type="Proteomes" id="UP000231846">
    <property type="component" value="Unassembled WGS sequence"/>
</dbReference>